<evidence type="ECO:0000259" key="2">
    <source>
        <dbReference type="Pfam" id="PF13511"/>
    </source>
</evidence>
<accession>A0A6L7I0I2</accession>
<dbReference type="InterPro" id="IPR025392">
    <property type="entry name" value="DUF4124"/>
</dbReference>
<keyword evidence="1" id="KW-0732">Signal</keyword>
<feature type="signal peptide" evidence="1">
    <location>
        <begin position="1"/>
        <end position="20"/>
    </location>
</feature>
<feature type="domain" description="DUF4124" evidence="2">
    <location>
        <begin position="10"/>
        <end position="71"/>
    </location>
</feature>
<keyword evidence="4" id="KW-1185">Reference proteome</keyword>
<gene>
    <name evidence="3" type="ORF">GNT65_15285</name>
</gene>
<protein>
    <submittedName>
        <fullName evidence="3">DUF4124 domain-containing protein</fullName>
    </submittedName>
</protein>
<reference evidence="3 4" key="1">
    <citation type="submission" date="2019-12" db="EMBL/GenBank/DDBJ databases">
        <title>Shewanella insulae sp. nov., isolated from a tidal flat.</title>
        <authorList>
            <person name="Yoon J.-H."/>
        </authorList>
    </citation>
    <scope>NUCLEOTIDE SEQUENCE [LARGE SCALE GENOMIC DNA]</scope>
    <source>
        <strain evidence="3 4">JBTF-M18</strain>
    </source>
</reference>
<dbReference type="Proteomes" id="UP000474778">
    <property type="component" value="Unassembled WGS sequence"/>
</dbReference>
<evidence type="ECO:0000313" key="4">
    <source>
        <dbReference type="Proteomes" id="UP000474778"/>
    </source>
</evidence>
<dbReference type="EMBL" id="WRPA01000014">
    <property type="protein sequence ID" value="MXR70026.1"/>
    <property type="molecule type" value="Genomic_DNA"/>
</dbReference>
<organism evidence="3 4">
    <name type="scientific">Shewanella insulae</name>
    <dbReference type="NCBI Taxonomy" id="2681496"/>
    <lineage>
        <taxon>Bacteria</taxon>
        <taxon>Pseudomonadati</taxon>
        <taxon>Pseudomonadota</taxon>
        <taxon>Gammaproteobacteria</taxon>
        <taxon>Alteromonadales</taxon>
        <taxon>Shewanellaceae</taxon>
        <taxon>Shewanella</taxon>
    </lineage>
</organism>
<name>A0A6L7I0I2_9GAMM</name>
<feature type="chain" id="PRO_5027119582" evidence="1">
    <location>
        <begin position="21"/>
        <end position="182"/>
    </location>
</feature>
<dbReference type="Pfam" id="PF13511">
    <property type="entry name" value="DUF4124"/>
    <property type="match status" value="1"/>
</dbReference>
<evidence type="ECO:0000313" key="3">
    <source>
        <dbReference type="EMBL" id="MXR70026.1"/>
    </source>
</evidence>
<evidence type="ECO:0000256" key="1">
    <source>
        <dbReference type="SAM" id="SignalP"/>
    </source>
</evidence>
<sequence>MQMRPILLFTLLLLTLGAQAAIYKWVDKDGKVHYSDTPVENSTQVEFKENTENQIKLPPPVVSESSAPAKAEPKELYKLTISSPSEEETLRDNNGNITVIGAITPDLAPGHGLVLVMDGKVVSQPQASPVFNLENVDRGEHKFEIRALAQNGKQLASTPPRTVFLHRASVYAIPRATPFGGN</sequence>
<dbReference type="AlphaFoldDB" id="A0A6L7I0I2"/>
<comment type="caution">
    <text evidence="3">The sequence shown here is derived from an EMBL/GenBank/DDBJ whole genome shotgun (WGS) entry which is preliminary data.</text>
</comment>
<proteinExistence type="predicted"/>